<keyword evidence="1" id="KW-0175">Coiled coil</keyword>
<feature type="compositionally biased region" description="Acidic residues" evidence="2">
    <location>
        <begin position="138"/>
        <end position="152"/>
    </location>
</feature>
<evidence type="ECO:0000256" key="1">
    <source>
        <dbReference type="SAM" id="Coils"/>
    </source>
</evidence>
<organism evidence="3 4">
    <name type="scientific">Tetradesmus obliquus</name>
    <name type="common">Green alga</name>
    <name type="synonym">Acutodesmus obliquus</name>
    <dbReference type="NCBI Taxonomy" id="3088"/>
    <lineage>
        <taxon>Eukaryota</taxon>
        <taxon>Viridiplantae</taxon>
        <taxon>Chlorophyta</taxon>
        <taxon>core chlorophytes</taxon>
        <taxon>Chlorophyceae</taxon>
        <taxon>CS clade</taxon>
        <taxon>Sphaeropleales</taxon>
        <taxon>Scenedesmaceae</taxon>
        <taxon>Tetradesmus</taxon>
    </lineage>
</organism>
<accession>A0A383VRR7</accession>
<sequence>MTEDTAVAIESRSGLGNVLVATKAFKPGDVVVCEQPLLHVPQLKPSNPLYKPLQAYFESHGIPASVVLKLLAFFSASSAEQSRVLACGSPDPAAFADAAVVKQAQLFAGLLLEHPPVPDFLELVDSACKQQQQQQLQEEGEALDVQQQDEAEDGGKQQQQQQWGPHDLLVKLWLVWVTNGHSFRQGSALFHFGSKLTHTCAAPNSAYRTASGDTAPVHGLGAGDSSNAQQQLGPARPTAAAAAAGYHVALSDIQPGDLLTTNYLGLGHKRLMSTPARQQLLQSKFLFKCTCDRCTKQRDLAHGIPCPACSGPFRADDKLLQEDVALPEQQQQQQQQLVAAEAGGSSGTQCGFVYCDMQQLLAGTAQPWQCEQCGERFADDLQELWGRYYARSYATIEGDMEAWVMRLDESVDDTPLVRVPSKLHERVVGIVRLLGPRHWAAWRLLLIGTEMHCGVLEQALLQHKLSPASPPVVPAVDASTAPTEQQQQQQQQQPPPDRQTVVQETAAAAAGWVVRYCQCLWRHISSVYGEIEAGQLLGYHFAEASQVLLQVASCPGLLAAAAAESLMDAALALQQQVLPGMRSLMGPDYSPMQKLLGHMGQQQQQQDVGSVLAAAGVPSSSGAAPSAAAASEGERPGRYVPASVKRYLQQQAAEAARVQALVTELKQLECEEEEQQQQQQQHQQQQ</sequence>
<dbReference type="SUPFAM" id="SSF82199">
    <property type="entry name" value="SET domain"/>
    <property type="match status" value="1"/>
</dbReference>
<dbReference type="AlphaFoldDB" id="A0A383VRR7"/>
<feature type="coiled-coil region" evidence="1">
    <location>
        <begin position="648"/>
        <end position="685"/>
    </location>
</feature>
<keyword evidence="4" id="KW-1185">Reference proteome</keyword>
<reference evidence="3 4" key="1">
    <citation type="submission" date="2016-10" db="EMBL/GenBank/DDBJ databases">
        <authorList>
            <person name="Cai Z."/>
        </authorList>
    </citation>
    <scope>NUCLEOTIDE SEQUENCE [LARGE SCALE GENOMIC DNA]</scope>
</reference>
<dbReference type="InterPro" id="IPR051647">
    <property type="entry name" value="Mediator_comp_sub12"/>
</dbReference>
<dbReference type="Gene3D" id="2.170.270.10">
    <property type="entry name" value="SET domain"/>
    <property type="match status" value="1"/>
</dbReference>
<evidence type="ECO:0000313" key="4">
    <source>
        <dbReference type="Proteomes" id="UP000256970"/>
    </source>
</evidence>
<feature type="region of interest" description="Disordered" evidence="2">
    <location>
        <begin position="134"/>
        <end position="162"/>
    </location>
</feature>
<dbReference type="GO" id="GO:0045944">
    <property type="term" value="P:positive regulation of transcription by RNA polymerase II"/>
    <property type="evidence" value="ECO:0007669"/>
    <property type="project" value="TreeGrafter"/>
</dbReference>
<evidence type="ECO:0000313" key="3">
    <source>
        <dbReference type="EMBL" id="SZX67861.1"/>
    </source>
</evidence>
<name>A0A383VRR7_TETOB</name>
<proteinExistence type="predicted"/>
<evidence type="ECO:0000256" key="2">
    <source>
        <dbReference type="SAM" id="MobiDB-lite"/>
    </source>
</evidence>
<dbReference type="STRING" id="3088.A0A383VRR7"/>
<gene>
    <name evidence="3" type="ORF">BQ4739_LOCUS8208</name>
</gene>
<dbReference type="GO" id="GO:0003713">
    <property type="term" value="F:transcription coactivator activity"/>
    <property type="evidence" value="ECO:0007669"/>
    <property type="project" value="TreeGrafter"/>
</dbReference>
<feature type="region of interest" description="Disordered" evidence="2">
    <location>
        <begin position="471"/>
        <end position="498"/>
    </location>
</feature>
<dbReference type="InterPro" id="IPR046341">
    <property type="entry name" value="SET_dom_sf"/>
</dbReference>
<evidence type="ECO:0008006" key="5">
    <source>
        <dbReference type="Google" id="ProtNLM"/>
    </source>
</evidence>
<dbReference type="Proteomes" id="UP000256970">
    <property type="component" value="Unassembled WGS sequence"/>
</dbReference>
<dbReference type="PANTHER" id="PTHR46007">
    <property type="entry name" value="MEDIATOR OF RNA POLYMERASE II TRANSCRIPTION SUBUNIT 12"/>
    <property type="match status" value="1"/>
</dbReference>
<dbReference type="GO" id="GO:0016592">
    <property type="term" value="C:mediator complex"/>
    <property type="evidence" value="ECO:0007669"/>
    <property type="project" value="TreeGrafter"/>
</dbReference>
<feature type="compositionally biased region" description="Low complexity" evidence="2">
    <location>
        <begin position="474"/>
        <end position="492"/>
    </location>
</feature>
<dbReference type="EMBL" id="FNXT01000814">
    <property type="protein sequence ID" value="SZX67861.1"/>
    <property type="molecule type" value="Genomic_DNA"/>
</dbReference>
<dbReference type="PANTHER" id="PTHR46007:SF8">
    <property type="entry name" value="C2H2-TYPE DOMAIN-CONTAINING PROTEIN"/>
    <property type="match status" value="1"/>
</dbReference>
<protein>
    <recommendedName>
        <fullName evidence="5">SET domain-containing protein</fullName>
    </recommendedName>
</protein>